<evidence type="ECO:0000256" key="1">
    <source>
        <dbReference type="SAM" id="MobiDB-lite"/>
    </source>
</evidence>
<evidence type="ECO:0000313" key="2">
    <source>
        <dbReference type="EMBL" id="KAL3273143.1"/>
    </source>
</evidence>
<dbReference type="EMBL" id="JABFTP020000062">
    <property type="protein sequence ID" value="KAL3273143.1"/>
    <property type="molecule type" value="Genomic_DNA"/>
</dbReference>
<sequence length="462" mass="53736">LLGNFSLEENSVDNVKQSNKMNVESFAKLLPTFDGNPNHLEHFIQSIDEFYISFFNTNEIQKKYVFACIKSKLLGEAHNLLYCRSDITTWENLKIALRHKFGDPISYLVLLHELNYFNKLKNESLMDFINRLKQFMQRIFAKIQAEEANPSVREAFNLQTEKTAIITLINNSPDVLKSYLLTIKPSSLDDAIACISNYNLVNSQISLRNQLNASRQIPNRNPFNRNTNQNTNNTQIYKMQIPQNSNYFPSQPINIQPRQIQHRFPSNIHAFNQSKQNVFAPQRNQNFPKPVPMSITNAPLPDNKIGSTGTVSMRTYRPNKPQSREYNHFYNIQPTQKYTVQELTNLECENPSYNEEENEEYDYSSDTNFLTFSEYENPNSDEQASEKFYESSLISRLDLNNIMRQIELPYIYLPKICLTISIDSGASDSIINPKIAQRFENNIFIEPFEITVCKQTFKEDKI</sequence>
<feature type="non-terminal residue" evidence="2">
    <location>
        <position position="1"/>
    </location>
</feature>
<keyword evidence="3" id="KW-1185">Reference proteome</keyword>
<evidence type="ECO:0008006" key="4">
    <source>
        <dbReference type="Google" id="ProtNLM"/>
    </source>
</evidence>
<proteinExistence type="predicted"/>
<dbReference type="AlphaFoldDB" id="A0ABD2N3H2"/>
<feature type="region of interest" description="Disordered" evidence="1">
    <location>
        <begin position="294"/>
        <end position="323"/>
    </location>
</feature>
<gene>
    <name evidence="2" type="ORF">HHI36_014597</name>
</gene>
<name>A0ABD2N3H2_9CUCU</name>
<accession>A0ABD2N3H2</accession>
<evidence type="ECO:0000313" key="3">
    <source>
        <dbReference type="Proteomes" id="UP001516400"/>
    </source>
</evidence>
<comment type="caution">
    <text evidence="2">The sequence shown here is derived from an EMBL/GenBank/DDBJ whole genome shotgun (WGS) entry which is preliminary data.</text>
</comment>
<dbReference type="Proteomes" id="UP001516400">
    <property type="component" value="Unassembled WGS sequence"/>
</dbReference>
<protein>
    <recommendedName>
        <fullName evidence="4">Retrotransposon gag domain-containing protein</fullName>
    </recommendedName>
</protein>
<organism evidence="2 3">
    <name type="scientific">Cryptolaemus montrouzieri</name>
    <dbReference type="NCBI Taxonomy" id="559131"/>
    <lineage>
        <taxon>Eukaryota</taxon>
        <taxon>Metazoa</taxon>
        <taxon>Ecdysozoa</taxon>
        <taxon>Arthropoda</taxon>
        <taxon>Hexapoda</taxon>
        <taxon>Insecta</taxon>
        <taxon>Pterygota</taxon>
        <taxon>Neoptera</taxon>
        <taxon>Endopterygota</taxon>
        <taxon>Coleoptera</taxon>
        <taxon>Polyphaga</taxon>
        <taxon>Cucujiformia</taxon>
        <taxon>Coccinelloidea</taxon>
        <taxon>Coccinellidae</taxon>
        <taxon>Scymninae</taxon>
        <taxon>Scymnini</taxon>
        <taxon>Cryptolaemus</taxon>
    </lineage>
</organism>
<reference evidence="2 3" key="1">
    <citation type="journal article" date="2021" name="BMC Biol.">
        <title>Horizontally acquired antibacterial genes associated with adaptive radiation of ladybird beetles.</title>
        <authorList>
            <person name="Li H.S."/>
            <person name="Tang X.F."/>
            <person name="Huang Y.H."/>
            <person name="Xu Z.Y."/>
            <person name="Chen M.L."/>
            <person name="Du X.Y."/>
            <person name="Qiu B.Y."/>
            <person name="Chen P.T."/>
            <person name="Zhang W."/>
            <person name="Slipinski A."/>
            <person name="Escalona H.E."/>
            <person name="Waterhouse R.M."/>
            <person name="Zwick A."/>
            <person name="Pang H."/>
        </authorList>
    </citation>
    <scope>NUCLEOTIDE SEQUENCE [LARGE SCALE GENOMIC DNA]</scope>
    <source>
        <strain evidence="2">SYSU2018</strain>
    </source>
</reference>